<name>A0A3M9XDK3_9HYPH</name>
<dbReference type="Proteomes" id="UP000275436">
    <property type="component" value="Unassembled WGS sequence"/>
</dbReference>
<reference evidence="1 2" key="1">
    <citation type="journal article" date="2018" name="Mol. Plant Microbe Interact.">
        <title>Taxonomically Different Co-Microsymbionts of a Relict Legume, Oxytropis popoviana, Have Complementary Sets of Symbiotic Genes and Together Increase the Efficiency of Plant Nodulation.</title>
        <authorList>
            <person name="Safronova V."/>
            <person name="Belimov A."/>
            <person name="Sazanova A."/>
            <person name="Chirak E."/>
            <person name="Verkhozina A."/>
            <person name="Kuznetsova I."/>
            <person name="Andronov E."/>
            <person name="Puhalsky J."/>
            <person name="Tikhonovich I."/>
        </authorList>
    </citation>
    <scope>NUCLEOTIDE SEQUENCE [LARGE SCALE GENOMIC DNA]</scope>
    <source>
        <strain evidence="1 2">Opo-235</strain>
    </source>
</reference>
<gene>
    <name evidence="1" type="ORF">DNR46_11455</name>
</gene>
<comment type="caution">
    <text evidence="1">The sequence shown here is derived from an EMBL/GenBank/DDBJ whole genome shotgun (WGS) entry which is preliminary data.</text>
</comment>
<protein>
    <submittedName>
        <fullName evidence="1">Uncharacterized protein</fullName>
    </submittedName>
</protein>
<dbReference type="AlphaFoldDB" id="A0A3M9XDK3"/>
<organism evidence="1 2">
    <name type="scientific">Mesorhizobium japonicum</name>
    <dbReference type="NCBI Taxonomy" id="2066070"/>
    <lineage>
        <taxon>Bacteria</taxon>
        <taxon>Pseudomonadati</taxon>
        <taxon>Pseudomonadota</taxon>
        <taxon>Alphaproteobacteria</taxon>
        <taxon>Hyphomicrobiales</taxon>
        <taxon>Phyllobacteriaceae</taxon>
        <taxon>Mesorhizobium</taxon>
    </lineage>
</organism>
<evidence type="ECO:0000313" key="2">
    <source>
        <dbReference type="Proteomes" id="UP000275436"/>
    </source>
</evidence>
<proteinExistence type="predicted"/>
<sequence>MRTRLEAAKISEQLHARSSSANITTLHLIEAIIFYERTIHADNERDATTDLKITLSSVLPSPAAD</sequence>
<dbReference type="RefSeq" id="WP_123167864.1">
    <property type="nucleotide sequence ID" value="NZ_QKOD01000002.1"/>
</dbReference>
<evidence type="ECO:0000313" key="1">
    <source>
        <dbReference type="EMBL" id="RNJ46024.1"/>
    </source>
</evidence>
<accession>A0A3M9XDK3</accession>
<dbReference type="EMBL" id="QKOD01000002">
    <property type="protein sequence ID" value="RNJ46024.1"/>
    <property type="molecule type" value="Genomic_DNA"/>
</dbReference>